<keyword evidence="4 5" id="KW-0472">Membrane</keyword>
<dbReference type="InterPro" id="IPR047817">
    <property type="entry name" value="ABC2_TM_bact-type"/>
</dbReference>
<dbReference type="InterPro" id="IPR051784">
    <property type="entry name" value="Nod_factor_ABC_transporter"/>
</dbReference>
<dbReference type="eggNOG" id="COG0842">
    <property type="taxonomic scope" value="Bacteria"/>
</dbReference>
<organism evidence="7 9">
    <name type="scientific">Rubrobacter radiotolerans</name>
    <name type="common">Arthrobacter radiotolerans</name>
    <dbReference type="NCBI Taxonomy" id="42256"/>
    <lineage>
        <taxon>Bacteria</taxon>
        <taxon>Bacillati</taxon>
        <taxon>Actinomycetota</taxon>
        <taxon>Rubrobacteria</taxon>
        <taxon>Rubrobacterales</taxon>
        <taxon>Rubrobacteraceae</taxon>
        <taxon>Rubrobacter</taxon>
    </lineage>
</organism>
<evidence type="ECO:0000256" key="5">
    <source>
        <dbReference type="RuleBase" id="RU361157"/>
    </source>
</evidence>
<dbReference type="EMBL" id="JAWXXX010000002">
    <property type="protein sequence ID" value="MDX5895399.1"/>
    <property type="molecule type" value="Genomic_DNA"/>
</dbReference>
<evidence type="ECO:0000313" key="7">
    <source>
        <dbReference type="EMBL" id="AHY48127.1"/>
    </source>
</evidence>
<dbReference type="PANTHER" id="PTHR43229:SF2">
    <property type="entry name" value="NODULATION PROTEIN J"/>
    <property type="match status" value="1"/>
</dbReference>
<feature type="transmembrane region" description="Helical" evidence="5">
    <location>
        <begin position="160"/>
        <end position="182"/>
    </location>
</feature>
<dbReference type="Pfam" id="PF01061">
    <property type="entry name" value="ABC2_membrane"/>
    <property type="match status" value="1"/>
</dbReference>
<dbReference type="PATRIC" id="fig|42256.3.peg.2897"/>
<geneLocation type="plasmid" evidence="7">
    <name>1</name>
</geneLocation>
<dbReference type="PANTHER" id="PTHR43229">
    <property type="entry name" value="NODULATION PROTEIN J"/>
    <property type="match status" value="1"/>
</dbReference>
<evidence type="ECO:0000256" key="4">
    <source>
        <dbReference type="ARBA" id="ARBA00023136"/>
    </source>
</evidence>
<name>A0A023X6R6_RUBRA</name>
<feature type="transmembrane region" description="Helical" evidence="5">
    <location>
        <begin position="123"/>
        <end position="148"/>
    </location>
</feature>
<gene>
    <name evidence="7" type="ORF">RradSPS_2844</name>
    <name evidence="8" type="ORF">SIL72_15330</name>
</gene>
<dbReference type="AlphaFoldDB" id="A0A023X6R6"/>
<feature type="transmembrane region" description="Helical" evidence="5">
    <location>
        <begin position="189"/>
        <end position="208"/>
    </location>
</feature>
<keyword evidence="5" id="KW-0813">Transport</keyword>
<feature type="transmembrane region" description="Helical" evidence="5">
    <location>
        <begin position="247"/>
        <end position="270"/>
    </location>
</feature>
<comment type="similarity">
    <text evidence="5">Belongs to the ABC-2 integral membrane protein family.</text>
</comment>
<dbReference type="PROSITE" id="PS51012">
    <property type="entry name" value="ABC_TM2"/>
    <property type="match status" value="1"/>
</dbReference>
<accession>A0A023X6R6</accession>
<evidence type="ECO:0000259" key="6">
    <source>
        <dbReference type="PROSITE" id="PS51012"/>
    </source>
</evidence>
<dbReference type="GO" id="GO:0043190">
    <property type="term" value="C:ATP-binding cassette (ABC) transporter complex"/>
    <property type="evidence" value="ECO:0007669"/>
    <property type="project" value="InterPro"/>
</dbReference>
<feature type="transmembrane region" description="Helical" evidence="5">
    <location>
        <begin position="81"/>
        <end position="102"/>
    </location>
</feature>
<keyword evidence="9" id="KW-1185">Reference proteome</keyword>
<reference evidence="7 9" key="1">
    <citation type="submission" date="2014-03" db="EMBL/GenBank/DDBJ databases">
        <title>Complete genome sequence of the Radio-Resistant Rubrobacter radiotolerans RSPS-4.</title>
        <authorList>
            <person name="Egas C.C."/>
            <person name="Barroso C.C."/>
            <person name="Froufe H.J.C."/>
            <person name="Pacheco J.J."/>
            <person name="Albuquerque L.L."/>
            <person name="da Costa M.M.S."/>
        </authorList>
    </citation>
    <scope>NUCLEOTIDE SEQUENCE [LARGE SCALE GENOMIC DNA]</scope>
    <source>
        <strain evidence="7 9">RSPS-4</strain>
        <plasmid evidence="7 9">1</plasmid>
    </source>
</reference>
<dbReference type="PIRSF" id="PIRSF006648">
    <property type="entry name" value="DrrB"/>
    <property type="match status" value="1"/>
</dbReference>
<dbReference type="HOGENOM" id="CLU_039483_2_0_11"/>
<dbReference type="Proteomes" id="UP000025229">
    <property type="component" value="Plasmid 1"/>
</dbReference>
<evidence type="ECO:0000256" key="1">
    <source>
        <dbReference type="ARBA" id="ARBA00004141"/>
    </source>
</evidence>
<dbReference type="GO" id="GO:0140359">
    <property type="term" value="F:ABC-type transporter activity"/>
    <property type="evidence" value="ECO:0007669"/>
    <property type="project" value="InterPro"/>
</dbReference>
<evidence type="ECO:0000256" key="2">
    <source>
        <dbReference type="ARBA" id="ARBA00022692"/>
    </source>
</evidence>
<feature type="transmembrane region" description="Helical" evidence="5">
    <location>
        <begin position="41"/>
        <end position="61"/>
    </location>
</feature>
<proteinExistence type="inferred from homology"/>
<comment type="subcellular location">
    <subcellularLocation>
        <location evidence="5">Cell membrane</location>
        <topology evidence="5">Multi-pass membrane protein</topology>
    </subcellularLocation>
    <subcellularLocation>
        <location evidence="1">Membrane</location>
        <topology evidence="1">Multi-pass membrane protein</topology>
    </subcellularLocation>
</comment>
<keyword evidence="3 5" id="KW-1133">Transmembrane helix</keyword>
<sequence>MIPGAPAPAIPRTLPARLYWVFADAWTVARRDLIHWYHQPFGLLVGLLFPVMLVLIFGYLFGGAMSGAGVSSGADYREFLMPGMFAMTMAFGLEGTMTSVATDAAKGVTDRFRSMPMSPSAVVLGRSIADMLNSALGLSVMVACGLLIGWRWHGTVGEALLAIGLLLGLRFSLLWVGTYLGLVVGGPESVMAVQILIWPILFLSNTFVPPETMPGWLGAITEWNPLSATVAATRELFGNPGWGGDSWIAQNALLMAVLWPLAILAVFFPLSVRRYRSLSR</sequence>
<feature type="domain" description="ABC transmembrane type-2" evidence="6">
    <location>
        <begin position="41"/>
        <end position="278"/>
    </location>
</feature>
<protein>
    <recommendedName>
        <fullName evidence="5">Transport permease protein</fullName>
    </recommendedName>
</protein>
<dbReference type="InterPro" id="IPR013525">
    <property type="entry name" value="ABC2_TM"/>
</dbReference>
<evidence type="ECO:0000313" key="9">
    <source>
        <dbReference type="Proteomes" id="UP000025229"/>
    </source>
</evidence>
<keyword evidence="5" id="KW-1003">Cell membrane</keyword>
<dbReference type="InterPro" id="IPR000412">
    <property type="entry name" value="ABC_2_transport"/>
</dbReference>
<dbReference type="Proteomes" id="UP001281130">
    <property type="component" value="Unassembled WGS sequence"/>
</dbReference>
<evidence type="ECO:0000256" key="3">
    <source>
        <dbReference type="ARBA" id="ARBA00022989"/>
    </source>
</evidence>
<evidence type="ECO:0000313" key="8">
    <source>
        <dbReference type="EMBL" id="MDX5895399.1"/>
    </source>
</evidence>
<reference evidence="8" key="2">
    <citation type="submission" date="2023-11" db="EMBL/GenBank/DDBJ databases">
        <title>MicrobeMod: A computational toolkit for identifying prokaryotic methylation and restriction-modification with nanopore sequencing.</title>
        <authorList>
            <person name="Crits-Christoph A."/>
            <person name="Kang S.C."/>
            <person name="Lee H."/>
            <person name="Ostrov N."/>
        </authorList>
    </citation>
    <scope>NUCLEOTIDE SEQUENCE</scope>
    <source>
        <strain evidence="8">ATCC 51242</strain>
    </source>
</reference>
<dbReference type="KEGG" id="rrd:RradSPS_2844"/>
<dbReference type="EMBL" id="CP007515">
    <property type="protein sequence ID" value="AHY48127.1"/>
    <property type="molecule type" value="Genomic_DNA"/>
</dbReference>
<keyword evidence="2 5" id="KW-0812">Transmembrane</keyword>
<keyword evidence="7" id="KW-0614">Plasmid</keyword>